<keyword evidence="5" id="KW-1185">Reference proteome</keyword>
<dbReference type="EMBL" id="BMGB01000002">
    <property type="protein sequence ID" value="GGB13862.1"/>
    <property type="molecule type" value="Genomic_DNA"/>
</dbReference>
<feature type="DNA-binding region" description="H-T-H motif" evidence="2">
    <location>
        <begin position="39"/>
        <end position="58"/>
    </location>
</feature>
<dbReference type="SUPFAM" id="SSF46689">
    <property type="entry name" value="Homeodomain-like"/>
    <property type="match status" value="1"/>
</dbReference>
<sequence length="198" mass="21945">MNTRPYKMTSRAESAARTADSIADAMLQRFGDLPYERIRLEDIALDAGVTVQTVLRRFGSKPELLVSVVTRELGKIANARAAVARSLPAETITALADHYEKYGELILKTYAEAHLVDGLPAIAARGRAFHVNWCQETFAPHLDPATDEQSRDRRLAQIVAVCDARTWFILRIERALSVDQTKLALDEMISPLLAPATT</sequence>
<dbReference type="RefSeq" id="WP_188511604.1">
    <property type="nucleotide sequence ID" value="NZ_BMGB01000002.1"/>
</dbReference>
<evidence type="ECO:0000313" key="5">
    <source>
        <dbReference type="Proteomes" id="UP000606922"/>
    </source>
</evidence>
<dbReference type="GO" id="GO:0003677">
    <property type="term" value="F:DNA binding"/>
    <property type="evidence" value="ECO:0007669"/>
    <property type="project" value="UniProtKB-UniRule"/>
</dbReference>
<evidence type="ECO:0000313" key="4">
    <source>
        <dbReference type="EMBL" id="GGB13862.1"/>
    </source>
</evidence>
<keyword evidence="1 2" id="KW-0238">DNA-binding</keyword>
<reference evidence="4" key="1">
    <citation type="journal article" date="2014" name="Int. J. Syst. Evol. Microbiol.">
        <title>Complete genome sequence of Corynebacterium casei LMG S-19264T (=DSM 44701T), isolated from a smear-ripened cheese.</title>
        <authorList>
            <consortium name="US DOE Joint Genome Institute (JGI-PGF)"/>
            <person name="Walter F."/>
            <person name="Albersmeier A."/>
            <person name="Kalinowski J."/>
            <person name="Ruckert C."/>
        </authorList>
    </citation>
    <scope>NUCLEOTIDE SEQUENCE</scope>
    <source>
        <strain evidence="4">CGMCC 1.12813</strain>
    </source>
</reference>
<dbReference type="Pfam" id="PF00440">
    <property type="entry name" value="TetR_N"/>
    <property type="match status" value="1"/>
</dbReference>
<dbReference type="PROSITE" id="PS50977">
    <property type="entry name" value="HTH_TETR_2"/>
    <property type="match status" value="1"/>
</dbReference>
<feature type="domain" description="HTH tetR-type" evidence="3">
    <location>
        <begin position="16"/>
        <end position="76"/>
    </location>
</feature>
<dbReference type="Gene3D" id="1.10.357.10">
    <property type="entry name" value="Tetracycline Repressor, domain 2"/>
    <property type="match status" value="1"/>
</dbReference>
<evidence type="ECO:0000259" key="3">
    <source>
        <dbReference type="PROSITE" id="PS50977"/>
    </source>
</evidence>
<proteinExistence type="predicted"/>
<evidence type="ECO:0000256" key="2">
    <source>
        <dbReference type="PROSITE-ProRule" id="PRU00335"/>
    </source>
</evidence>
<accession>A0A916SS39</accession>
<dbReference type="AlphaFoldDB" id="A0A916SS39"/>
<reference evidence="4" key="2">
    <citation type="submission" date="2020-09" db="EMBL/GenBank/DDBJ databases">
        <authorList>
            <person name="Sun Q."/>
            <person name="Zhou Y."/>
        </authorList>
    </citation>
    <scope>NUCLEOTIDE SEQUENCE</scope>
    <source>
        <strain evidence="4">CGMCC 1.12813</strain>
    </source>
</reference>
<dbReference type="InterPro" id="IPR009057">
    <property type="entry name" value="Homeodomain-like_sf"/>
</dbReference>
<protein>
    <recommendedName>
        <fullName evidence="3">HTH tetR-type domain-containing protein</fullName>
    </recommendedName>
</protein>
<dbReference type="Proteomes" id="UP000606922">
    <property type="component" value="Unassembled WGS sequence"/>
</dbReference>
<comment type="caution">
    <text evidence="4">The sequence shown here is derived from an EMBL/GenBank/DDBJ whole genome shotgun (WGS) entry which is preliminary data.</text>
</comment>
<organism evidence="4 5">
    <name type="scientific">Conyzicola nivalis</name>
    <dbReference type="NCBI Taxonomy" id="1477021"/>
    <lineage>
        <taxon>Bacteria</taxon>
        <taxon>Bacillati</taxon>
        <taxon>Actinomycetota</taxon>
        <taxon>Actinomycetes</taxon>
        <taxon>Micrococcales</taxon>
        <taxon>Microbacteriaceae</taxon>
        <taxon>Conyzicola</taxon>
    </lineage>
</organism>
<gene>
    <name evidence="4" type="ORF">GCM10010979_30400</name>
</gene>
<dbReference type="InterPro" id="IPR001647">
    <property type="entry name" value="HTH_TetR"/>
</dbReference>
<evidence type="ECO:0000256" key="1">
    <source>
        <dbReference type="ARBA" id="ARBA00023125"/>
    </source>
</evidence>
<name>A0A916SS39_9MICO</name>